<evidence type="ECO:0000256" key="4">
    <source>
        <dbReference type="ARBA" id="ARBA00023136"/>
    </source>
</evidence>
<dbReference type="InterPro" id="IPR032808">
    <property type="entry name" value="DoxX"/>
</dbReference>
<dbReference type="Proteomes" id="UP000306985">
    <property type="component" value="Unassembled WGS sequence"/>
</dbReference>
<proteinExistence type="predicted"/>
<dbReference type="AlphaFoldDB" id="A0A4U6QNZ2"/>
<evidence type="ECO:0000313" key="6">
    <source>
        <dbReference type="EMBL" id="TKV62181.1"/>
    </source>
</evidence>
<feature type="transmembrane region" description="Helical" evidence="5">
    <location>
        <begin position="73"/>
        <end position="93"/>
    </location>
</feature>
<dbReference type="OrthoDB" id="3790625at2"/>
<name>A0A4U6QNZ2_9ACTN</name>
<keyword evidence="3 5" id="KW-1133">Transmembrane helix</keyword>
<keyword evidence="4 5" id="KW-0472">Membrane</keyword>
<feature type="transmembrane region" description="Helical" evidence="5">
    <location>
        <begin position="46"/>
        <end position="67"/>
    </location>
</feature>
<reference evidence="6 7" key="1">
    <citation type="submission" date="2019-05" db="EMBL/GenBank/DDBJ databases">
        <title>Nakamurella sp. N5BH11, whole genome shotgun sequence.</title>
        <authorList>
            <person name="Tuo L."/>
        </authorList>
    </citation>
    <scope>NUCLEOTIDE SEQUENCE [LARGE SCALE GENOMIC DNA]</scope>
    <source>
        <strain evidence="6 7">N5BH11</strain>
    </source>
</reference>
<dbReference type="GO" id="GO:0016020">
    <property type="term" value="C:membrane"/>
    <property type="evidence" value="ECO:0007669"/>
    <property type="project" value="UniProtKB-SubCell"/>
</dbReference>
<dbReference type="EMBL" id="SZZH01000001">
    <property type="protein sequence ID" value="TKV62181.1"/>
    <property type="molecule type" value="Genomic_DNA"/>
</dbReference>
<evidence type="ECO:0000313" key="7">
    <source>
        <dbReference type="Proteomes" id="UP000306985"/>
    </source>
</evidence>
<feature type="transmembrane region" description="Helical" evidence="5">
    <location>
        <begin position="6"/>
        <end position="25"/>
    </location>
</feature>
<dbReference type="Pfam" id="PF13564">
    <property type="entry name" value="DoxX_2"/>
    <property type="match status" value="1"/>
</dbReference>
<evidence type="ECO:0000256" key="3">
    <source>
        <dbReference type="ARBA" id="ARBA00022989"/>
    </source>
</evidence>
<comment type="subcellular location">
    <subcellularLocation>
        <location evidence="1">Membrane</location>
        <topology evidence="1">Multi-pass membrane protein</topology>
    </subcellularLocation>
</comment>
<gene>
    <name evidence="6" type="ORF">FDO65_05815</name>
</gene>
<organism evidence="6 7">
    <name type="scientific">Nakamurella flava</name>
    <dbReference type="NCBI Taxonomy" id="2576308"/>
    <lineage>
        <taxon>Bacteria</taxon>
        <taxon>Bacillati</taxon>
        <taxon>Actinomycetota</taxon>
        <taxon>Actinomycetes</taxon>
        <taxon>Nakamurellales</taxon>
        <taxon>Nakamurellaceae</taxon>
        <taxon>Nakamurella</taxon>
    </lineage>
</organism>
<evidence type="ECO:0000256" key="5">
    <source>
        <dbReference type="SAM" id="Phobius"/>
    </source>
</evidence>
<keyword evidence="2 5" id="KW-0812">Transmembrane</keyword>
<sequence>MSLALWFAAAALALLFAATGVMKLFESREMLVADGQRWAASASPTFIRALGAAEILGAFGLVLPGIVGVLPQVTAVAAAGLGVIMAGAAVVHIRRGEQRAAAFAVVLLAVTVWIAWDRAGAVPF</sequence>
<accession>A0A4U6QNZ2</accession>
<comment type="caution">
    <text evidence="6">The sequence shown here is derived from an EMBL/GenBank/DDBJ whole genome shotgun (WGS) entry which is preliminary data.</text>
</comment>
<evidence type="ECO:0000256" key="2">
    <source>
        <dbReference type="ARBA" id="ARBA00022692"/>
    </source>
</evidence>
<evidence type="ECO:0000256" key="1">
    <source>
        <dbReference type="ARBA" id="ARBA00004141"/>
    </source>
</evidence>
<protein>
    <submittedName>
        <fullName evidence="6">DoxX family protein</fullName>
    </submittedName>
</protein>
<keyword evidence="7" id="KW-1185">Reference proteome</keyword>
<feature type="transmembrane region" description="Helical" evidence="5">
    <location>
        <begin position="100"/>
        <end position="116"/>
    </location>
</feature>